<sequence length="103" mass="11669">MQWLIDIIKEWHDVWFASYGGYHDRGEYALADWKLADLTADGAWHTLDASGIVDANAKAIVLRTKVGALEVGKKLRFRYHDSAMLVHTCEIRNQVSNLLINGN</sequence>
<reference evidence="1" key="1">
    <citation type="journal article" date="2014" name="Front. Microbiol.">
        <title>High frequency of phylogenetically diverse reductive dehalogenase-homologous genes in deep subseafloor sedimentary metagenomes.</title>
        <authorList>
            <person name="Kawai M."/>
            <person name="Futagami T."/>
            <person name="Toyoda A."/>
            <person name="Takaki Y."/>
            <person name="Nishi S."/>
            <person name="Hori S."/>
            <person name="Arai W."/>
            <person name="Tsubouchi T."/>
            <person name="Morono Y."/>
            <person name="Uchiyama I."/>
            <person name="Ito T."/>
            <person name="Fujiyama A."/>
            <person name="Inagaki F."/>
            <person name="Takami H."/>
        </authorList>
    </citation>
    <scope>NUCLEOTIDE SEQUENCE</scope>
    <source>
        <strain evidence="1">Expedition CK06-06</strain>
    </source>
</reference>
<dbReference type="EMBL" id="BARV01009855">
    <property type="protein sequence ID" value="GAI04822.1"/>
    <property type="molecule type" value="Genomic_DNA"/>
</dbReference>
<evidence type="ECO:0000313" key="1">
    <source>
        <dbReference type="EMBL" id="GAI04822.1"/>
    </source>
</evidence>
<proteinExistence type="predicted"/>
<name>X1KCQ5_9ZZZZ</name>
<protein>
    <submittedName>
        <fullName evidence="1">Uncharacterized protein</fullName>
    </submittedName>
</protein>
<organism evidence="1">
    <name type="scientific">marine sediment metagenome</name>
    <dbReference type="NCBI Taxonomy" id="412755"/>
    <lineage>
        <taxon>unclassified sequences</taxon>
        <taxon>metagenomes</taxon>
        <taxon>ecological metagenomes</taxon>
    </lineage>
</organism>
<comment type="caution">
    <text evidence="1">The sequence shown here is derived from an EMBL/GenBank/DDBJ whole genome shotgun (WGS) entry which is preliminary data.</text>
</comment>
<gene>
    <name evidence="1" type="ORF">S06H3_19283</name>
</gene>
<accession>X1KCQ5</accession>
<dbReference type="AlphaFoldDB" id="X1KCQ5"/>
<feature type="non-terminal residue" evidence="1">
    <location>
        <position position="103"/>
    </location>
</feature>